<name>A0ABW5YBM6_9SPHI</name>
<dbReference type="PANTHER" id="PTHR14097:SF7">
    <property type="entry name" value="OXIDOREDUCTASE HTATIP2"/>
    <property type="match status" value="1"/>
</dbReference>
<protein>
    <submittedName>
        <fullName evidence="2">NAD(P)H-binding protein</fullName>
    </submittedName>
</protein>
<dbReference type="Proteomes" id="UP001597557">
    <property type="component" value="Unassembled WGS sequence"/>
</dbReference>
<evidence type="ECO:0000313" key="2">
    <source>
        <dbReference type="EMBL" id="MFD2872788.1"/>
    </source>
</evidence>
<dbReference type="PANTHER" id="PTHR14097">
    <property type="entry name" value="OXIDOREDUCTASE HTATIP2"/>
    <property type="match status" value="1"/>
</dbReference>
<evidence type="ECO:0000259" key="1">
    <source>
        <dbReference type="Pfam" id="PF13460"/>
    </source>
</evidence>
<dbReference type="InterPro" id="IPR036291">
    <property type="entry name" value="NAD(P)-bd_dom_sf"/>
</dbReference>
<dbReference type="InterPro" id="IPR016040">
    <property type="entry name" value="NAD(P)-bd_dom"/>
</dbReference>
<dbReference type="SUPFAM" id="SSF51735">
    <property type="entry name" value="NAD(P)-binding Rossmann-fold domains"/>
    <property type="match status" value="1"/>
</dbReference>
<comment type="caution">
    <text evidence="2">The sequence shown here is derived from an EMBL/GenBank/DDBJ whole genome shotgun (WGS) entry which is preliminary data.</text>
</comment>
<evidence type="ECO:0000313" key="3">
    <source>
        <dbReference type="Proteomes" id="UP001597557"/>
    </source>
</evidence>
<dbReference type="RefSeq" id="WP_377184860.1">
    <property type="nucleotide sequence ID" value="NZ_JBHUPD010000002.1"/>
</dbReference>
<accession>A0ABW5YBM6</accession>
<gene>
    <name evidence="2" type="ORF">ACFS5N_09935</name>
</gene>
<dbReference type="Gene3D" id="3.40.50.720">
    <property type="entry name" value="NAD(P)-binding Rossmann-like Domain"/>
    <property type="match status" value="1"/>
</dbReference>
<feature type="domain" description="NAD(P)-binding" evidence="1">
    <location>
        <begin position="9"/>
        <end position="119"/>
    </location>
</feature>
<sequence>MTKTAIIVGASGLIGSKLLNILLAQSDYDKVLSIGRKKIKVTNTKLQQIVVEFDNIAEYENELKGDVIFCCLGTTKRDTPDLNDYRKIDHDYPVRLAEIAVRNSVSQFHYISAMGARAGSSNFYTKIKGDTEEDLKKVGVEALFIYQPSVLIGHRKKPRILESIAVFMMKIFGVLLVGRLKKYKAIEALDVAKAIYKQSLKNKKGVFTYTSDQIKKRA</sequence>
<proteinExistence type="predicted"/>
<dbReference type="Pfam" id="PF13460">
    <property type="entry name" value="NAD_binding_10"/>
    <property type="match status" value="1"/>
</dbReference>
<dbReference type="EMBL" id="JBHUPD010000002">
    <property type="protein sequence ID" value="MFD2872788.1"/>
    <property type="molecule type" value="Genomic_DNA"/>
</dbReference>
<organism evidence="2 3">
    <name type="scientific">Mucilaginibacter ximonensis</name>
    <dbReference type="NCBI Taxonomy" id="538021"/>
    <lineage>
        <taxon>Bacteria</taxon>
        <taxon>Pseudomonadati</taxon>
        <taxon>Bacteroidota</taxon>
        <taxon>Sphingobacteriia</taxon>
        <taxon>Sphingobacteriales</taxon>
        <taxon>Sphingobacteriaceae</taxon>
        <taxon>Mucilaginibacter</taxon>
    </lineage>
</organism>
<reference evidence="3" key="1">
    <citation type="journal article" date="2019" name="Int. J. Syst. Evol. Microbiol.">
        <title>The Global Catalogue of Microorganisms (GCM) 10K type strain sequencing project: providing services to taxonomists for standard genome sequencing and annotation.</title>
        <authorList>
            <consortium name="The Broad Institute Genomics Platform"/>
            <consortium name="The Broad Institute Genome Sequencing Center for Infectious Disease"/>
            <person name="Wu L."/>
            <person name="Ma J."/>
        </authorList>
    </citation>
    <scope>NUCLEOTIDE SEQUENCE [LARGE SCALE GENOMIC DNA]</scope>
    <source>
        <strain evidence="3">KCTC 22437</strain>
    </source>
</reference>
<keyword evidence="3" id="KW-1185">Reference proteome</keyword>